<accession>A0A4R7VSX0</accession>
<reference evidence="1 2" key="1">
    <citation type="submission" date="2019-03" db="EMBL/GenBank/DDBJ databases">
        <title>Genomic analyses of the natural microbiome of Caenorhabditis elegans.</title>
        <authorList>
            <person name="Samuel B."/>
        </authorList>
    </citation>
    <scope>NUCLEOTIDE SEQUENCE [LARGE SCALE GENOMIC DNA]</scope>
    <source>
        <strain evidence="1 2">BIGb0525</strain>
    </source>
</reference>
<evidence type="ECO:0000313" key="1">
    <source>
        <dbReference type="EMBL" id="TDV52966.1"/>
    </source>
</evidence>
<dbReference type="AlphaFoldDB" id="A0A4R7VSX0"/>
<dbReference type="EMBL" id="SOCQ01000001">
    <property type="protein sequence ID" value="TDV52966.1"/>
    <property type="molecule type" value="Genomic_DNA"/>
</dbReference>
<protein>
    <submittedName>
        <fullName evidence="1">Uncharacterized protein</fullName>
    </submittedName>
</protein>
<evidence type="ECO:0000313" key="2">
    <source>
        <dbReference type="Proteomes" id="UP000295804"/>
    </source>
</evidence>
<comment type="caution">
    <text evidence="1">The sequence shown here is derived from an EMBL/GenBank/DDBJ whole genome shotgun (WGS) entry which is preliminary data.</text>
</comment>
<dbReference type="Proteomes" id="UP000295804">
    <property type="component" value="Unassembled WGS sequence"/>
</dbReference>
<proteinExistence type="predicted"/>
<name>A0A4R7VSX0_9PSED</name>
<sequence>MLLLARPVEGLYDRSPLPCPQSRLVHIYVARSMCYCHIPLDVGLDHLVRRLILLRGMGSSFGQSYHLISGEE</sequence>
<gene>
    <name evidence="1" type="ORF">EDF87_10130</name>
</gene>
<organism evidence="1 2">
    <name type="scientific">Pseudomonas helmanticensis</name>
    <dbReference type="NCBI Taxonomy" id="1471381"/>
    <lineage>
        <taxon>Bacteria</taxon>
        <taxon>Pseudomonadati</taxon>
        <taxon>Pseudomonadota</taxon>
        <taxon>Gammaproteobacteria</taxon>
        <taxon>Pseudomonadales</taxon>
        <taxon>Pseudomonadaceae</taxon>
        <taxon>Pseudomonas</taxon>
    </lineage>
</organism>